<evidence type="ECO:0000256" key="9">
    <source>
        <dbReference type="ARBA" id="ARBA00022982"/>
    </source>
</evidence>
<evidence type="ECO:0000256" key="1">
    <source>
        <dbReference type="ARBA" id="ARBA00004225"/>
    </source>
</evidence>
<comment type="similarity">
    <text evidence="2 18">Belongs to the complex I subunit 4 family.</text>
</comment>
<evidence type="ECO:0000256" key="2">
    <source>
        <dbReference type="ARBA" id="ARBA00009025"/>
    </source>
</evidence>
<keyword evidence="5 18" id="KW-0813">Transport</keyword>
<comment type="subcellular location">
    <subcellularLocation>
        <location evidence="1 18">Mitochondrion membrane</location>
        <topology evidence="1 18">Multi-pass membrane protein</topology>
    </subcellularLocation>
</comment>
<dbReference type="PANTHER" id="PTHR43507">
    <property type="entry name" value="NADH-UBIQUINONE OXIDOREDUCTASE CHAIN 4"/>
    <property type="match status" value="1"/>
</dbReference>
<evidence type="ECO:0000256" key="15">
    <source>
        <dbReference type="ARBA" id="ARBA00024313"/>
    </source>
</evidence>
<evidence type="ECO:0000256" key="11">
    <source>
        <dbReference type="ARBA" id="ARBA00023027"/>
    </source>
</evidence>
<dbReference type="GO" id="GO:0003954">
    <property type="term" value="F:NADH dehydrogenase activity"/>
    <property type="evidence" value="ECO:0007669"/>
    <property type="project" value="TreeGrafter"/>
</dbReference>
<feature type="transmembrane region" description="Helical" evidence="18">
    <location>
        <begin position="223"/>
        <end position="244"/>
    </location>
</feature>
<dbReference type="InterPro" id="IPR003918">
    <property type="entry name" value="NADH_UbQ_OxRdtase"/>
</dbReference>
<dbReference type="Pfam" id="PF00361">
    <property type="entry name" value="Proton_antipo_M"/>
    <property type="match status" value="1"/>
</dbReference>
<evidence type="ECO:0000259" key="20">
    <source>
        <dbReference type="Pfam" id="PF01059"/>
    </source>
</evidence>
<keyword evidence="6 18" id="KW-0679">Respiratory chain</keyword>
<reference evidence="21" key="1">
    <citation type="journal article" date="2010" name="BMC Evol. Biol.">
        <title>Evolutionary relationships and divergence times among the native rats of Australia.</title>
        <authorList>
            <person name="Robins J.H."/>
            <person name="McLenachan P.A."/>
            <person name="Phillips M.J."/>
            <person name="McComish B.J."/>
            <person name="Matisoo-Smith E."/>
            <person name="Ross H.A."/>
        </authorList>
    </citation>
    <scope>NUCLEOTIDE SEQUENCE</scope>
    <source>
        <strain evidence="21">RvilAu129</strain>
    </source>
</reference>
<dbReference type="GO" id="GO:0042773">
    <property type="term" value="P:ATP synthesis coupled electron transport"/>
    <property type="evidence" value="ECO:0007669"/>
    <property type="project" value="InterPro"/>
</dbReference>
<sequence length="459" mass="51687">MLKIIFPSLMLLPLTWLSTNKKVWTNVTSYSFLVSLMSLSLLWQNDENYLNFSIMFSSDPLSTPLIILTTWLLPLMILASQNHMKKETSTHQKLYISMLISLQILLIMTFSTTELILFYILFEATLIPTLIIITRWGNQTERLNAGIYFLFYTLIGSIPLLIALLSIQNSMGTLNFLVLSLTTQPLSSTWSNSIMWLACMMAFMVKMPLYGVHLWLPKAHVEAPIAGSMILAAILLKLGGYGMMRVSIILDPLTKSLAYPFIMLSLWGMIMTSSICLRQTDLKSLIAYSSVSHMALVITAIMIQTPWSFMGATVLMIAHGLTSSLLFCLANTNYERIHSRTMIMARGLQMVFPLMATWWLLASLANLALPPLINLMGELFIVMATFSWSNPSIILTATNIIITGMYSMYMIITTQRGKLTSHMNNLQPSHTRELTLMALHIIPLMLLTINPKLITGLTM</sequence>
<feature type="transmembrane region" description="Helical" evidence="18">
    <location>
        <begin position="116"/>
        <end position="133"/>
    </location>
</feature>
<keyword evidence="14 18" id="KW-0472">Membrane</keyword>
<feature type="domain" description="NADH:ubiquinone oxidoreductase chain 4 N-terminal" evidence="20">
    <location>
        <begin position="1"/>
        <end position="109"/>
    </location>
</feature>
<keyword evidence="13 18" id="KW-0496">Mitochondrion</keyword>
<dbReference type="PANTHER" id="PTHR43507:SF20">
    <property type="entry name" value="NADH-UBIQUINONE OXIDOREDUCTASE CHAIN 4"/>
    <property type="match status" value="1"/>
</dbReference>
<dbReference type="NCBIfam" id="TIGR01972">
    <property type="entry name" value="NDH_I_M"/>
    <property type="match status" value="1"/>
</dbReference>
<name>E7C9J4_RATVI</name>
<evidence type="ECO:0000256" key="13">
    <source>
        <dbReference type="ARBA" id="ARBA00023128"/>
    </source>
</evidence>
<keyword evidence="8" id="KW-1278">Translocase</keyword>
<evidence type="ECO:0000256" key="4">
    <source>
        <dbReference type="ARBA" id="ARBA00021006"/>
    </source>
</evidence>
<evidence type="ECO:0000259" key="19">
    <source>
        <dbReference type="Pfam" id="PF00361"/>
    </source>
</evidence>
<gene>
    <name evidence="21" type="primary">ND4</name>
</gene>
<comment type="function">
    <text evidence="15 18">Core subunit of the mitochondrial membrane respiratory chain NADH dehydrogenase (Complex I) which catalyzes electron transfer from NADH through the respiratory chain, using ubiquinone as an electron acceptor. Essential for the catalytic activity and assembly of complex I.</text>
</comment>
<dbReference type="GO" id="GO:0031966">
    <property type="term" value="C:mitochondrial membrane"/>
    <property type="evidence" value="ECO:0007669"/>
    <property type="project" value="UniProtKB-SubCell"/>
</dbReference>
<keyword evidence="10 18" id="KW-1133">Transmembrane helix</keyword>
<dbReference type="InterPro" id="IPR001750">
    <property type="entry name" value="ND/Mrp_TM"/>
</dbReference>
<feature type="transmembrane region" description="Helical" evidence="18">
    <location>
        <begin position="434"/>
        <end position="454"/>
    </location>
</feature>
<evidence type="ECO:0000256" key="10">
    <source>
        <dbReference type="ARBA" id="ARBA00022989"/>
    </source>
</evidence>
<feature type="transmembrane region" description="Helical" evidence="18">
    <location>
        <begin position="309"/>
        <end position="330"/>
    </location>
</feature>
<dbReference type="GO" id="GO:0048039">
    <property type="term" value="F:ubiquinone binding"/>
    <property type="evidence" value="ECO:0007669"/>
    <property type="project" value="TreeGrafter"/>
</dbReference>
<feature type="transmembrane region" description="Helical" evidence="18">
    <location>
        <begin position="94"/>
        <end position="110"/>
    </location>
</feature>
<organism evidence="21">
    <name type="scientific">Rattus villosissimus</name>
    <name type="common">Long-haired rat</name>
    <dbReference type="NCBI Taxonomy" id="10122"/>
    <lineage>
        <taxon>Eukaryota</taxon>
        <taxon>Metazoa</taxon>
        <taxon>Chordata</taxon>
        <taxon>Craniata</taxon>
        <taxon>Vertebrata</taxon>
        <taxon>Euteleostomi</taxon>
        <taxon>Mammalia</taxon>
        <taxon>Eutheria</taxon>
        <taxon>Euarchontoglires</taxon>
        <taxon>Glires</taxon>
        <taxon>Rodentia</taxon>
        <taxon>Myomorpha</taxon>
        <taxon>Muroidea</taxon>
        <taxon>Muridae</taxon>
        <taxon>Murinae</taxon>
        <taxon>Rattus</taxon>
    </lineage>
</organism>
<dbReference type="GeneID" id="10079858"/>
<feature type="transmembrane region" description="Helical" evidence="18">
    <location>
        <begin position="194"/>
        <end position="216"/>
    </location>
</feature>
<evidence type="ECO:0000256" key="12">
    <source>
        <dbReference type="ARBA" id="ARBA00023075"/>
    </source>
</evidence>
<geneLocation type="mitochondrion" evidence="21"/>
<dbReference type="GO" id="GO:0015990">
    <property type="term" value="P:electron transport coupled proton transport"/>
    <property type="evidence" value="ECO:0007669"/>
    <property type="project" value="TreeGrafter"/>
</dbReference>
<evidence type="ECO:0000256" key="16">
    <source>
        <dbReference type="ARBA" id="ARBA00024376"/>
    </source>
</evidence>
<dbReference type="InterPro" id="IPR010227">
    <property type="entry name" value="NADH_Q_OxRdtase_chainM/4"/>
</dbReference>
<evidence type="ECO:0000256" key="14">
    <source>
        <dbReference type="ARBA" id="ARBA00023136"/>
    </source>
</evidence>
<dbReference type="InterPro" id="IPR000260">
    <property type="entry name" value="NADH4_N"/>
</dbReference>
<feature type="transmembrane region" description="Helical" evidence="18">
    <location>
        <begin position="351"/>
        <end position="373"/>
    </location>
</feature>
<evidence type="ECO:0000256" key="18">
    <source>
        <dbReference type="RuleBase" id="RU003297"/>
    </source>
</evidence>
<feature type="transmembrane region" description="Helical" evidence="18">
    <location>
        <begin position="284"/>
        <end position="303"/>
    </location>
</feature>
<feature type="transmembrane region" description="Helical" evidence="18">
    <location>
        <begin position="393"/>
        <end position="413"/>
    </location>
</feature>
<evidence type="ECO:0000256" key="17">
    <source>
        <dbReference type="ARBA" id="ARBA00049551"/>
    </source>
</evidence>
<comment type="catalytic activity">
    <reaction evidence="17 18">
        <text>a ubiquinone + NADH + 5 H(+)(in) = a ubiquinol + NAD(+) + 4 H(+)(out)</text>
        <dbReference type="Rhea" id="RHEA:29091"/>
        <dbReference type="Rhea" id="RHEA-COMP:9565"/>
        <dbReference type="Rhea" id="RHEA-COMP:9566"/>
        <dbReference type="ChEBI" id="CHEBI:15378"/>
        <dbReference type="ChEBI" id="CHEBI:16389"/>
        <dbReference type="ChEBI" id="CHEBI:17976"/>
        <dbReference type="ChEBI" id="CHEBI:57540"/>
        <dbReference type="ChEBI" id="CHEBI:57945"/>
        <dbReference type="EC" id="7.1.1.2"/>
    </reaction>
</comment>
<dbReference type="CTD" id="4538"/>
<keyword evidence="11 18" id="KW-0520">NAD</keyword>
<dbReference type="GO" id="GO:0008137">
    <property type="term" value="F:NADH dehydrogenase (ubiquinone) activity"/>
    <property type="evidence" value="ECO:0007669"/>
    <property type="project" value="UniProtKB-UniRule"/>
</dbReference>
<dbReference type="AlphaFoldDB" id="E7C9J4"/>
<dbReference type="EC" id="7.1.1.2" evidence="3 18"/>
<dbReference type="Pfam" id="PF01059">
    <property type="entry name" value="Oxidored_q5_N"/>
    <property type="match status" value="1"/>
</dbReference>
<accession>E7C9J4</accession>
<keyword evidence="7 18" id="KW-0812">Transmembrane</keyword>
<evidence type="ECO:0000256" key="5">
    <source>
        <dbReference type="ARBA" id="ARBA00022448"/>
    </source>
</evidence>
<proteinExistence type="inferred from homology"/>
<dbReference type="RefSeq" id="YP_004123320.1">
    <property type="nucleotide sequence ID" value="NC_014864.1"/>
</dbReference>
<protein>
    <recommendedName>
        <fullName evidence="4 18">NADH-ubiquinone oxidoreductase chain 4</fullName>
        <ecNumber evidence="3 18">7.1.1.2</ecNumber>
    </recommendedName>
</protein>
<evidence type="ECO:0000313" key="21">
    <source>
        <dbReference type="EMBL" id="ADD46539.1"/>
    </source>
</evidence>
<comment type="subunit">
    <text evidence="16">Core subunit of respiratory chain NADH dehydrogenase (Complex I) which is composed of 45 different subunits.</text>
</comment>
<feature type="transmembrane region" description="Helical" evidence="18">
    <location>
        <begin position="145"/>
        <end position="167"/>
    </location>
</feature>
<feature type="transmembrane region" description="Helical" evidence="18">
    <location>
        <begin position="63"/>
        <end position="82"/>
    </location>
</feature>
<evidence type="ECO:0000256" key="8">
    <source>
        <dbReference type="ARBA" id="ARBA00022967"/>
    </source>
</evidence>
<keyword evidence="9 18" id="KW-0249">Electron transport</keyword>
<feature type="transmembrane region" description="Helical" evidence="18">
    <location>
        <begin position="23"/>
        <end position="43"/>
    </location>
</feature>
<dbReference type="EMBL" id="GU570663">
    <property type="protein sequence ID" value="ADD46539.1"/>
    <property type="molecule type" value="Genomic_DNA"/>
</dbReference>
<dbReference type="PRINTS" id="PR01437">
    <property type="entry name" value="NUOXDRDTASE4"/>
</dbReference>
<evidence type="ECO:0000256" key="7">
    <source>
        <dbReference type="ARBA" id="ARBA00022692"/>
    </source>
</evidence>
<evidence type="ECO:0000256" key="3">
    <source>
        <dbReference type="ARBA" id="ARBA00012944"/>
    </source>
</evidence>
<keyword evidence="12 18" id="KW-0830">Ubiquinone</keyword>
<feature type="transmembrane region" description="Helical" evidence="18">
    <location>
        <begin position="256"/>
        <end position="277"/>
    </location>
</feature>
<evidence type="ECO:0000256" key="6">
    <source>
        <dbReference type="ARBA" id="ARBA00022660"/>
    </source>
</evidence>
<feature type="domain" description="NADH:quinone oxidoreductase/Mrp antiporter transmembrane" evidence="19">
    <location>
        <begin position="113"/>
        <end position="402"/>
    </location>
</feature>